<dbReference type="GO" id="GO:0042276">
    <property type="term" value="P:error-prone translesion synthesis"/>
    <property type="evidence" value="ECO:0007669"/>
    <property type="project" value="TreeGrafter"/>
</dbReference>
<name>A0A0G0L1K6_9BACT</name>
<dbReference type="Pfam" id="PF11799">
    <property type="entry name" value="IMS_C"/>
    <property type="match status" value="1"/>
</dbReference>
<dbReference type="Gene3D" id="3.30.70.270">
    <property type="match status" value="1"/>
</dbReference>
<dbReference type="GO" id="GO:0006281">
    <property type="term" value="P:DNA repair"/>
    <property type="evidence" value="ECO:0007669"/>
    <property type="project" value="InterPro"/>
</dbReference>
<gene>
    <name evidence="3" type="ORF">UT08_C0003G0011</name>
</gene>
<reference evidence="3 4" key="1">
    <citation type="journal article" date="2015" name="Nature">
        <title>rRNA introns, odd ribosomes, and small enigmatic genomes across a large radiation of phyla.</title>
        <authorList>
            <person name="Brown C.T."/>
            <person name="Hug L.A."/>
            <person name="Thomas B.C."/>
            <person name="Sharon I."/>
            <person name="Castelle C.J."/>
            <person name="Singh A."/>
            <person name="Wilkins M.J."/>
            <person name="Williams K.H."/>
            <person name="Banfield J.F."/>
        </authorList>
    </citation>
    <scope>NUCLEOTIDE SEQUENCE [LARGE SCALE GENOMIC DNA]</scope>
</reference>
<dbReference type="Gene3D" id="3.30.1490.100">
    <property type="entry name" value="DNA polymerase, Y-family, little finger domain"/>
    <property type="match status" value="1"/>
</dbReference>
<protein>
    <submittedName>
        <fullName evidence="3">DNA-directed DNA polymerase</fullName>
    </submittedName>
</protein>
<organism evidence="3 4">
    <name type="scientific">Candidatus Woesebacteria bacterium GW2011_GWB1_38_8</name>
    <dbReference type="NCBI Taxonomy" id="1618570"/>
    <lineage>
        <taxon>Bacteria</taxon>
        <taxon>Candidatus Woeseibacteriota</taxon>
    </lineage>
</organism>
<evidence type="ECO:0000313" key="4">
    <source>
        <dbReference type="Proteomes" id="UP000034081"/>
    </source>
</evidence>
<dbReference type="GO" id="GO:0009432">
    <property type="term" value="P:SOS response"/>
    <property type="evidence" value="ECO:0007669"/>
    <property type="project" value="TreeGrafter"/>
</dbReference>
<dbReference type="CDD" id="cd03586">
    <property type="entry name" value="PolY_Pol_IV_kappa"/>
    <property type="match status" value="1"/>
</dbReference>
<evidence type="ECO:0000313" key="3">
    <source>
        <dbReference type="EMBL" id="KKQ85848.1"/>
    </source>
</evidence>
<dbReference type="PROSITE" id="PS50173">
    <property type="entry name" value="UMUC"/>
    <property type="match status" value="1"/>
</dbReference>
<comment type="caution">
    <text evidence="3">The sequence shown here is derived from an EMBL/GenBank/DDBJ whole genome shotgun (WGS) entry which is preliminary data.</text>
</comment>
<comment type="similarity">
    <text evidence="1">Belongs to the DNA polymerase type-Y family.</text>
</comment>
<dbReference type="InterPro" id="IPR050116">
    <property type="entry name" value="DNA_polymerase-Y"/>
</dbReference>
<dbReference type="GO" id="GO:0005829">
    <property type="term" value="C:cytosol"/>
    <property type="evidence" value="ECO:0007669"/>
    <property type="project" value="TreeGrafter"/>
</dbReference>
<dbReference type="InterPro" id="IPR043128">
    <property type="entry name" value="Rev_trsase/Diguanyl_cyclase"/>
</dbReference>
<keyword evidence="3" id="KW-0808">Transferase</keyword>
<dbReference type="SUPFAM" id="SSF100879">
    <property type="entry name" value="Lesion bypass DNA polymerase (Y-family), little finger domain"/>
    <property type="match status" value="1"/>
</dbReference>
<accession>A0A0G0L1K6</accession>
<dbReference type="STRING" id="1618570.UT08_C0003G0011"/>
<dbReference type="Pfam" id="PF00817">
    <property type="entry name" value="IMS"/>
    <property type="match status" value="1"/>
</dbReference>
<evidence type="ECO:0000256" key="1">
    <source>
        <dbReference type="ARBA" id="ARBA00010945"/>
    </source>
</evidence>
<dbReference type="EMBL" id="LBVL01000003">
    <property type="protein sequence ID" value="KKQ85848.1"/>
    <property type="molecule type" value="Genomic_DNA"/>
</dbReference>
<proteinExistence type="inferred from homology"/>
<dbReference type="InterPro" id="IPR043502">
    <property type="entry name" value="DNA/RNA_pol_sf"/>
</dbReference>
<keyword evidence="3" id="KW-0239">DNA-directed DNA polymerase</keyword>
<dbReference type="PATRIC" id="fig|1618570.3.peg.294"/>
<dbReference type="SUPFAM" id="SSF56672">
    <property type="entry name" value="DNA/RNA polymerases"/>
    <property type="match status" value="1"/>
</dbReference>
<evidence type="ECO:0000259" key="2">
    <source>
        <dbReference type="PROSITE" id="PS50173"/>
    </source>
</evidence>
<dbReference type="InterPro" id="IPR036775">
    <property type="entry name" value="DNA_pol_Y-fam_lit_finger_sf"/>
</dbReference>
<dbReference type="PANTHER" id="PTHR11076">
    <property type="entry name" value="DNA REPAIR POLYMERASE UMUC / TRANSFERASE FAMILY MEMBER"/>
    <property type="match status" value="1"/>
</dbReference>
<dbReference type="GO" id="GO:0003684">
    <property type="term" value="F:damaged DNA binding"/>
    <property type="evidence" value="ECO:0007669"/>
    <property type="project" value="InterPro"/>
</dbReference>
<sequence length="429" mass="48575">MNNLAFNPNPSTILHIDLNSCFATIEQQANPHLRGKPIAVAAYTTANGCILAPSIEAKKYGVRTGMRVKDGKILCPSLIILASDPWKYRNVHLALRKLLSQYTSDLCPKSIDEFVLNLEGFPSLVASSMQQVASEIKQRIKTEIGEWLTVSIGIAPNRFLAKLASGFHKPDGLDEINKDNFLSCYFKLKLTDLPYIKVRNALRLAGMGICTVTDFYDAPLWKLRAAFKSINGYYWYLRLRGWEIDKVEFGRRSYGNSYALPKPLVNIEELSPILAKLVTKMSARLRNAGYKTKGVHLAMSYRDGSFWHKSVTLEKTVFDTRDIYKRALKILYTSPFQKPVRDMAVSCFNLMKFKSIQLEIFEDVAKKYKLVNSIDKINERWGNFVIIPARMYSAKSAVPDRIAFGQPADATHQALQAGSVKELEEFTLY</sequence>
<dbReference type="InterPro" id="IPR001126">
    <property type="entry name" value="UmuC"/>
</dbReference>
<dbReference type="AlphaFoldDB" id="A0A0G0L1K6"/>
<dbReference type="Gene3D" id="3.40.1170.60">
    <property type="match status" value="1"/>
</dbReference>
<feature type="domain" description="UmuC" evidence="2">
    <location>
        <begin position="13"/>
        <end position="208"/>
    </location>
</feature>
<keyword evidence="3" id="KW-0548">Nucleotidyltransferase</keyword>
<dbReference type="InterPro" id="IPR017961">
    <property type="entry name" value="DNA_pol_Y-fam_little_finger"/>
</dbReference>
<dbReference type="PANTHER" id="PTHR11076:SF33">
    <property type="entry name" value="DNA POLYMERASE KAPPA"/>
    <property type="match status" value="1"/>
</dbReference>
<dbReference type="GO" id="GO:0003887">
    <property type="term" value="F:DNA-directed DNA polymerase activity"/>
    <property type="evidence" value="ECO:0007669"/>
    <property type="project" value="UniProtKB-KW"/>
</dbReference>
<dbReference type="Proteomes" id="UP000034081">
    <property type="component" value="Unassembled WGS sequence"/>
</dbReference>
<dbReference type="InterPro" id="IPR022880">
    <property type="entry name" value="DNApol_IV"/>
</dbReference>